<evidence type="ECO:0000313" key="8">
    <source>
        <dbReference type="EMBL" id="QDH77772.1"/>
    </source>
</evidence>
<dbReference type="RefSeq" id="WP_141613036.1">
    <property type="nucleotide sequence ID" value="NZ_CP041253.1"/>
</dbReference>
<evidence type="ECO:0000256" key="1">
    <source>
        <dbReference type="ARBA" id="ARBA00004533"/>
    </source>
</evidence>
<evidence type="ECO:0000313" key="9">
    <source>
        <dbReference type="Proteomes" id="UP000316614"/>
    </source>
</evidence>
<keyword evidence="3" id="KW-0997">Cell inner membrane</keyword>
<dbReference type="PANTHER" id="PTHR30606">
    <property type="entry name" value="LIPID A BIOSYNTHESIS LAUROYL ACYLTRANSFERASE"/>
    <property type="match status" value="1"/>
</dbReference>
<dbReference type="InterPro" id="IPR004960">
    <property type="entry name" value="LipA_acyltrans"/>
</dbReference>
<dbReference type="Proteomes" id="UP000316614">
    <property type="component" value="Chromosome"/>
</dbReference>
<evidence type="ECO:0000256" key="7">
    <source>
        <dbReference type="SAM" id="Phobius"/>
    </source>
</evidence>
<keyword evidence="5 7" id="KW-0472">Membrane</keyword>
<dbReference type="GO" id="GO:0016746">
    <property type="term" value="F:acyltransferase activity"/>
    <property type="evidence" value="ECO:0007669"/>
    <property type="project" value="UniProtKB-KW"/>
</dbReference>
<dbReference type="EMBL" id="CP041253">
    <property type="protein sequence ID" value="QDH77772.1"/>
    <property type="molecule type" value="Genomic_DNA"/>
</dbReference>
<evidence type="ECO:0000256" key="2">
    <source>
        <dbReference type="ARBA" id="ARBA00022475"/>
    </source>
</evidence>
<dbReference type="GO" id="GO:0005886">
    <property type="term" value="C:plasma membrane"/>
    <property type="evidence" value="ECO:0007669"/>
    <property type="project" value="UniProtKB-SubCell"/>
</dbReference>
<comment type="subcellular location">
    <subcellularLocation>
        <location evidence="1">Cell inner membrane</location>
    </subcellularLocation>
</comment>
<evidence type="ECO:0000256" key="5">
    <source>
        <dbReference type="ARBA" id="ARBA00023136"/>
    </source>
</evidence>
<dbReference type="PANTHER" id="PTHR30606:SF10">
    <property type="entry name" value="PHOSPHATIDYLINOSITOL MANNOSIDE ACYLTRANSFERASE"/>
    <property type="match status" value="1"/>
</dbReference>
<dbReference type="AlphaFoldDB" id="A0A514CD76"/>
<proteinExistence type="predicted"/>
<keyword evidence="7" id="KW-1133">Transmembrane helix</keyword>
<name>A0A514CD76_9BACT</name>
<reference evidence="8 9" key="1">
    <citation type="submission" date="2019-06" db="EMBL/GenBank/DDBJ databases">
        <title>Echinicola alkalisoli sp. nov. isolated from saline soil.</title>
        <authorList>
            <person name="Sun J.-Q."/>
            <person name="Xu L."/>
        </authorList>
    </citation>
    <scope>NUCLEOTIDE SEQUENCE [LARGE SCALE GENOMIC DNA]</scope>
    <source>
        <strain evidence="8 9">LN3S3</strain>
    </source>
</reference>
<dbReference type="KEGG" id="echi:FKX85_01415"/>
<dbReference type="GO" id="GO:0009247">
    <property type="term" value="P:glycolipid biosynthetic process"/>
    <property type="evidence" value="ECO:0007669"/>
    <property type="project" value="UniProtKB-ARBA"/>
</dbReference>
<evidence type="ECO:0000256" key="6">
    <source>
        <dbReference type="ARBA" id="ARBA00023315"/>
    </source>
</evidence>
<keyword evidence="6 8" id="KW-0012">Acyltransferase</keyword>
<keyword evidence="4 8" id="KW-0808">Transferase</keyword>
<accession>A0A514CD76</accession>
<dbReference type="CDD" id="cd07984">
    <property type="entry name" value="LPLAT_LABLAT-like"/>
    <property type="match status" value="1"/>
</dbReference>
<evidence type="ECO:0000256" key="3">
    <source>
        <dbReference type="ARBA" id="ARBA00022519"/>
    </source>
</evidence>
<feature type="transmembrane region" description="Helical" evidence="7">
    <location>
        <begin position="6"/>
        <end position="30"/>
    </location>
</feature>
<keyword evidence="9" id="KW-1185">Reference proteome</keyword>
<gene>
    <name evidence="8" type="ORF">FKX85_01415</name>
</gene>
<sequence>MFAFRIISYLPLWSLYIFSDCFYLIAYYLVGYRKKVVWINLKHAFPEKTDKELKKIMREFYRNLTDSFAETIKLMTMGKAEMEKRFQLENMDLLRDLLKKEQVIVGLTAHFFNWEGHPLAVRALVDERIEIVYQKVSSPFFENLMKTIRNRFGGYLVEKNKFQRHFIKYRHHPRLIGLAADQRPNREDQRYHAKFMHRETGFFEGAEKLAKRFNLTVIFSEVHKLKRGHYKFTYRFVAEPPHDTREHSITDQFIALTEKNIREEPALYLWSHNRWKNS</sequence>
<keyword evidence="7" id="KW-0812">Transmembrane</keyword>
<keyword evidence="2" id="KW-1003">Cell membrane</keyword>
<organism evidence="8 9">
    <name type="scientific">Echinicola soli</name>
    <dbReference type="NCBI Taxonomy" id="2591634"/>
    <lineage>
        <taxon>Bacteria</taxon>
        <taxon>Pseudomonadati</taxon>
        <taxon>Bacteroidota</taxon>
        <taxon>Cytophagia</taxon>
        <taxon>Cytophagales</taxon>
        <taxon>Cyclobacteriaceae</taxon>
        <taxon>Echinicola</taxon>
    </lineage>
</organism>
<dbReference type="OrthoDB" id="9801955at2"/>
<evidence type="ECO:0000256" key="4">
    <source>
        <dbReference type="ARBA" id="ARBA00022679"/>
    </source>
</evidence>
<protein>
    <submittedName>
        <fullName evidence="8">Lysophospholipid acyltransferase family protein</fullName>
    </submittedName>
</protein>
<dbReference type="Pfam" id="PF03279">
    <property type="entry name" value="Lip_A_acyltrans"/>
    <property type="match status" value="1"/>
</dbReference>